<organism evidence="1 2">
    <name type="scientific">Candidatus Aquicultor primus</name>
    <dbReference type="NCBI Taxonomy" id="1797195"/>
    <lineage>
        <taxon>Bacteria</taxon>
        <taxon>Bacillati</taxon>
        <taxon>Actinomycetota</taxon>
        <taxon>Candidatus Aquicultoria</taxon>
        <taxon>Candidatus Aquicultorales</taxon>
        <taxon>Candidatus Aquicultoraceae</taxon>
        <taxon>Candidatus Aquicultor</taxon>
    </lineage>
</organism>
<name>A0A1F2UJ05_9ACTN</name>
<accession>A0A1F2UJ05</accession>
<reference evidence="1 2" key="1">
    <citation type="journal article" date="2016" name="Nat. Commun.">
        <title>Thousands of microbial genomes shed light on interconnected biogeochemical processes in an aquifer system.</title>
        <authorList>
            <person name="Anantharaman K."/>
            <person name="Brown C.T."/>
            <person name="Hug L.A."/>
            <person name="Sharon I."/>
            <person name="Castelle C.J."/>
            <person name="Probst A.J."/>
            <person name="Thomas B.C."/>
            <person name="Singh A."/>
            <person name="Wilkins M.J."/>
            <person name="Karaoz U."/>
            <person name="Brodie E.L."/>
            <person name="Williams K.H."/>
            <person name="Hubbard S.S."/>
            <person name="Banfield J.F."/>
        </authorList>
    </citation>
    <scope>NUCLEOTIDE SEQUENCE [LARGE SCALE GENOMIC DNA]</scope>
</reference>
<proteinExistence type="predicted"/>
<protein>
    <submittedName>
        <fullName evidence="1">Uncharacterized protein</fullName>
    </submittedName>
</protein>
<comment type="caution">
    <text evidence="1">The sequence shown here is derived from an EMBL/GenBank/DDBJ whole genome shotgun (WGS) entry which is preliminary data.</text>
</comment>
<dbReference type="EMBL" id="MELI01000079">
    <property type="protein sequence ID" value="OFW32997.1"/>
    <property type="molecule type" value="Genomic_DNA"/>
</dbReference>
<gene>
    <name evidence="1" type="ORF">A2074_03220</name>
</gene>
<evidence type="ECO:0000313" key="1">
    <source>
        <dbReference type="EMBL" id="OFW32997.1"/>
    </source>
</evidence>
<dbReference type="Proteomes" id="UP000178086">
    <property type="component" value="Unassembled WGS sequence"/>
</dbReference>
<sequence length="67" mass="7448">MLISTIIFMDGEERQFRAEKVRVGEAGVDYVRVDLDEEGEVIIPLTAIKEIHTTDLSEDDVAADLLG</sequence>
<evidence type="ECO:0000313" key="2">
    <source>
        <dbReference type="Proteomes" id="UP000178086"/>
    </source>
</evidence>
<dbReference type="AlphaFoldDB" id="A0A1F2UJ05"/>